<comment type="caution">
    <text evidence="1">The sequence shown here is derived from an EMBL/GenBank/DDBJ whole genome shotgun (WGS) entry which is preliminary data.</text>
</comment>
<name>A0A3E3DPC1_9FIRM</name>
<evidence type="ECO:0000313" key="1">
    <source>
        <dbReference type="EMBL" id="RGD71160.1"/>
    </source>
</evidence>
<dbReference type="OrthoDB" id="2084961at2"/>
<proteinExistence type="predicted"/>
<organism evidence="1 2">
    <name type="scientific">Hungatella hathewayi</name>
    <dbReference type="NCBI Taxonomy" id="154046"/>
    <lineage>
        <taxon>Bacteria</taxon>
        <taxon>Bacillati</taxon>
        <taxon>Bacillota</taxon>
        <taxon>Clostridia</taxon>
        <taxon>Lachnospirales</taxon>
        <taxon>Lachnospiraceae</taxon>
        <taxon>Hungatella</taxon>
    </lineage>
</organism>
<dbReference type="RefSeq" id="WP_006567754.1">
    <property type="nucleotide sequence ID" value="NZ_QTJW01000005.1"/>
</dbReference>
<dbReference type="AlphaFoldDB" id="A0A3E3DPC1"/>
<reference evidence="1 2" key="1">
    <citation type="submission" date="2018-08" db="EMBL/GenBank/DDBJ databases">
        <title>A genome reference for cultivated species of the human gut microbiota.</title>
        <authorList>
            <person name="Zou Y."/>
            <person name="Xue W."/>
            <person name="Luo G."/>
        </authorList>
    </citation>
    <scope>NUCLEOTIDE SEQUENCE [LARGE SCALE GENOMIC DNA]</scope>
    <source>
        <strain evidence="1 2">AF19-13AC</strain>
    </source>
</reference>
<dbReference type="Proteomes" id="UP000261023">
    <property type="component" value="Unassembled WGS sequence"/>
</dbReference>
<sequence>MKNIKDCMKSRMKKRAEFVKAPYGYRIKDRQLVVEEMEAFRVRSALKFVMDYLNNPPEYMVLEFIDYKKDTQHLVLNYEEAANSIPYSWICRQVGKEIELREQYFQAGEDISLLALQNVMELSFTEVESHWSNQGNLMRSAGIWAKRLRKMPASVYYAGVVTARTKSYSEELRYIGNYEPIISKEQFDALNKRVNETVFVD</sequence>
<dbReference type="EMBL" id="QTJW01000005">
    <property type="protein sequence ID" value="RGD71160.1"/>
    <property type="molecule type" value="Genomic_DNA"/>
</dbReference>
<gene>
    <name evidence="1" type="ORF">DWX31_09675</name>
</gene>
<evidence type="ECO:0000313" key="2">
    <source>
        <dbReference type="Proteomes" id="UP000261023"/>
    </source>
</evidence>
<protein>
    <submittedName>
        <fullName evidence="1">Uncharacterized protein</fullName>
    </submittedName>
</protein>
<accession>A0A3E3DPC1</accession>